<comment type="similarity">
    <text evidence="8">Belongs to the TRAP transporter small permease family.</text>
</comment>
<dbReference type="PANTHER" id="PTHR35011:SF2">
    <property type="entry name" value="2,3-DIKETO-L-GULONATE TRAP TRANSPORTER SMALL PERMEASE PROTEIN YIAM"/>
    <property type="match status" value="1"/>
</dbReference>
<evidence type="ECO:0000256" key="5">
    <source>
        <dbReference type="ARBA" id="ARBA00022692"/>
    </source>
</evidence>
<evidence type="ECO:0000259" key="10">
    <source>
        <dbReference type="Pfam" id="PF04290"/>
    </source>
</evidence>
<keyword evidence="4" id="KW-0997">Cell inner membrane</keyword>
<keyword evidence="3" id="KW-1003">Cell membrane</keyword>
<dbReference type="GO" id="GO:0022857">
    <property type="term" value="F:transmembrane transporter activity"/>
    <property type="evidence" value="ECO:0007669"/>
    <property type="project" value="TreeGrafter"/>
</dbReference>
<dbReference type="Proteomes" id="UP000199668">
    <property type="component" value="Unassembled WGS sequence"/>
</dbReference>
<dbReference type="GO" id="GO:0015740">
    <property type="term" value="P:C4-dicarboxylate transport"/>
    <property type="evidence" value="ECO:0007669"/>
    <property type="project" value="TreeGrafter"/>
</dbReference>
<feature type="transmembrane region" description="Helical" evidence="9">
    <location>
        <begin position="50"/>
        <end position="68"/>
    </location>
</feature>
<evidence type="ECO:0000256" key="4">
    <source>
        <dbReference type="ARBA" id="ARBA00022519"/>
    </source>
</evidence>
<reference evidence="11 12" key="1">
    <citation type="submission" date="2016-10" db="EMBL/GenBank/DDBJ databases">
        <authorList>
            <person name="de Groot N.N."/>
        </authorList>
    </citation>
    <scope>NUCLEOTIDE SEQUENCE [LARGE SCALE GENOMIC DNA]</scope>
    <source>
        <strain evidence="11 12">CGMCC 1.6134</strain>
    </source>
</reference>
<evidence type="ECO:0000256" key="9">
    <source>
        <dbReference type="SAM" id="Phobius"/>
    </source>
</evidence>
<evidence type="ECO:0000313" key="12">
    <source>
        <dbReference type="Proteomes" id="UP000199668"/>
    </source>
</evidence>
<dbReference type="Pfam" id="PF04290">
    <property type="entry name" value="DctQ"/>
    <property type="match status" value="1"/>
</dbReference>
<sequence length="173" mass="19706">MNALQKGLRFFYKAEEAVIALLIIIATAVLFFNVVMRFGFDTNASWANELIRYAMIWITFIGMAICFRKGVHVGIDFILHYLSKRATKALQFIVHVLSILFLIFLGYFGMELVLFSMNTGQITPSLEIAIYWVYLIIPIGCLLSIFHLVTLSIQLLRKKEETSLNNVTEGDSV</sequence>
<dbReference type="RefSeq" id="WP_090927837.1">
    <property type="nucleotide sequence ID" value="NZ_FOTY01000025.1"/>
</dbReference>
<keyword evidence="7 9" id="KW-0472">Membrane</keyword>
<accession>A0A1I4PEB8</accession>
<evidence type="ECO:0000256" key="7">
    <source>
        <dbReference type="ARBA" id="ARBA00023136"/>
    </source>
</evidence>
<protein>
    <submittedName>
        <fullName evidence="11">C4-dicarboxylate transporter, DctQ subunit</fullName>
    </submittedName>
</protein>
<dbReference type="OrthoDB" id="9815614at2"/>
<evidence type="ECO:0000256" key="2">
    <source>
        <dbReference type="ARBA" id="ARBA00022448"/>
    </source>
</evidence>
<name>A0A1I4PEB8_9BACI</name>
<dbReference type="GO" id="GO:0005886">
    <property type="term" value="C:plasma membrane"/>
    <property type="evidence" value="ECO:0007669"/>
    <property type="project" value="UniProtKB-SubCell"/>
</dbReference>
<evidence type="ECO:0000256" key="6">
    <source>
        <dbReference type="ARBA" id="ARBA00022989"/>
    </source>
</evidence>
<evidence type="ECO:0000256" key="8">
    <source>
        <dbReference type="ARBA" id="ARBA00038436"/>
    </source>
</evidence>
<evidence type="ECO:0000256" key="3">
    <source>
        <dbReference type="ARBA" id="ARBA00022475"/>
    </source>
</evidence>
<feature type="transmembrane region" description="Helical" evidence="9">
    <location>
        <begin position="89"/>
        <end position="108"/>
    </location>
</feature>
<evidence type="ECO:0000256" key="1">
    <source>
        <dbReference type="ARBA" id="ARBA00004429"/>
    </source>
</evidence>
<comment type="subcellular location">
    <subcellularLocation>
        <location evidence="1">Cell inner membrane</location>
        <topology evidence="1">Multi-pass membrane protein</topology>
    </subcellularLocation>
</comment>
<dbReference type="AlphaFoldDB" id="A0A1I4PEB8"/>
<dbReference type="InterPro" id="IPR055348">
    <property type="entry name" value="DctQ"/>
</dbReference>
<keyword evidence="6 9" id="KW-1133">Transmembrane helix</keyword>
<dbReference type="STRING" id="266892.SAMN04488054_12529"/>
<dbReference type="PANTHER" id="PTHR35011">
    <property type="entry name" value="2,3-DIKETO-L-GULONATE TRAP TRANSPORTER SMALL PERMEASE PROTEIN YIAM"/>
    <property type="match status" value="1"/>
</dbReference>
<feature type="transmembrane region" description="Helical" evidence="9">
    <location>
        <begin position="128"/>
        <end position="149"/>
    </location>
</feature>
<feature type="transmembrane region" description="Helical" evidence="9">
    <location>
        <begin position="18"/>
        <end position="38"/>
    </location>
</feature>
<gene>
    <name evidence="11" type="ORF">SAMN04488054_12529</name>
</gene>
<dbReference type="InterPro" id="IPR007387">
    <property type="entry name" value="TRAP_DctQ"/>
</dbReference>
<evidence type="ECO:0000313" key="11">
    <source>
        <dbReference type="EMBL" id="SFM26030.1"/>
    </source>
</evidence>
<keyword evidence="5 9" id="KW-0812">Transmembrane</keyword>
<keyword evidence="2" id="KW-0813">Transport</keyword>
<keyword evidence="12" id="KW-1185">Reference proteome</keyword>
<feature type="domain" description="Tripartite ATP-independent periplasmic transporters DctQ component" evidence="10">
    <location>
        <begin position="27"/>
        <end position="157"/>
    </location>
</feature>
<dbReference type="EMBL" id="FOTY01000025">
    <property type="protein sequence ID" value="SFM26030.1"/>
    <property type="molecule type" value="Genomic_DNA"/>
</dbReference>
<organism evidence="11 12">
    <name type="scientific">Salibacterium qingdaonense</name>
    <dbReference type="NCBI Taxonomy" id="266892"/>
    <lineage>
        <taxon>Bacteria</taxon>
        <taxon>Bacillati</taxon>
        <taxon>Bacillota</taxon>
        <taxon>Bacilli</taxon>
        <taxon>Bacillales</taxon>
        <taxon>Bacillaceae</taxon>
    </lineage>
</organism>
<proteinExistence type="inferred from homology"/>